<comment type="similarity">
    <text evidence="1">Belongs to the sigma-70 factor family. ECF subfamily.</text>
</comment>
<dbReference type="EMBL" id="CP036279">
    <property type="protein sequence ID" value="QDU60105.1"/>
    <property type="molecule type" value="Genomic_DNA"/>
</dbReference>
<dbReference type="InterPro" id="IPR007627">
    <property type="entry name" value="RNA_pol_sigma70_r2"/>
</dbReference>
<dbReference type="InterPro" id="IPR039425">
    <property type="entry name" value="RNA_pol_sigma-70-like"/>
</dbReference>
<protein>
    <submittedName>
        <fullName evidence="7">ECF RNA polymerase sigma factor SigL</fullName>
    </submittedName>
</protein>
<keyword evidence="3" id="KW-0731">Sigma factor</keyword>
<evidence type="ECO:0000256" key="4">
    <source>
        <dbReference type="ARBA" id="ARBA00023163"/>
    </source>
</evidence>
<evidence type="ECO:0000313" key="8">
    <source>
        <dbReference type="Proteomes" id="UP000317093"/>
    </source>
</evidence>
<dbReference type="Pfam" id="PF04542">
    <property type="entry name" value="Sigma70_r2"/>
    <property type="match status" value="1"/>
</dbReference>
<dbReference type="InterPro" id="IPR013249">
    <property type="entry name" value="RNA_pol_sigma70_r4_t2"/>
</dbReference>
<dbReference type="GO" id="GO:0006352">
    <property type="term" value="P:DNA-templated transcription initiation"/>
    <property type="evidence" value="ECO:0007669"/>
    <property type="project" value="InterPro"/>
</dbReference>
<dbReference type="InterPro" id="IPR013324">
    <property type="entry name" value="RNA_pol_sigma_r3/r4-like"/>
</dbReference>
<feature type="domain" description="RNA polymerase sigma-70 region 2" evidence="5">
    <location>
        <begin position="25"/>
        <end position="91"/>
    </location>
</feature>
<dbReference type="Proteomes" id="UP000317093">
    <property type="component" value="Chromosome"/>
</dbReference>
<evidence type="ECO:0000256" key="3">
    <source>
        <dbReference type="ARBA" id="ARBA00023082"/>
    </source>
</evidence>
<dbReference type="GO" id="GO:0016987">
    <property type="term" value="F:sigma factor activity"/>
    <property type="evidence" value="ECO:0007669"/>
    <property type="project" value="UniProtKB-KW"/>
</dbReference>
<sequence>MSDTLDLWMTAASAEDDQEAFARVVERCHHVIRAMLLRETADSELADEIAQEALCRAWTHRQQYRPGTSPRAWLLSIARSQLVDHQRRATRGQKHLRELIRQHLLRYRDEDVERENSEERVLALRECLANLGQEQRRLIDLVHAQGLTSEGAAEVIGIKPPACRQRLSRLQRALRGCVEKRLQAN</sequence>
<proteinExistence type="inferred from homology"/>
<dbReference type="Gene3D" id="1.10.1740.10">
    <property type="match status" value="1"/>
</dbReference>
<dbReference type="KEGG" id="knv:Pan216_09420"/>
<name>A0A518AZF9_9BACT</name>
<evidence type="ECO:0000256" key="1">
    <source>
        <dbReference type="ARBA" id="ARBA00010641"/>
    </source>
</evidence>
<evidence type="ECO:0000256" key="2">
    <source>
        <dbReference type="ARBA" id="ARBA00023015"/>
    </source>
</evidence>
<gene>
    <name evidence="7" type="primary">sigL</name>
    <name evidence="7" type="ORF">Pan216_09420</name>
</gene>
<dbReference type="AlphaFoldDB" id="A0A518AZF9"/>
<evidence type="ECO:0000313" key="7">
    <source>
        <dbReference type="EMBL" id="QDU60105.1"/>
    </source>
</evidence>
<dbReference type="InterPro" id="IPR036388">
    <property type="entry name" value="WH-like_DNA-bd_sf"/>
</dbReference>
<dbReference type="InterPro" id="IPR013325">
    <property type="entry name" value="RNA_pol_sigma_r2"/>
</dbReference>
<dbReference type="Gene3D" id="1.10.10.10">
    <property type="entry name" value="Winged helix-like DNA-binding domain superfamily/Winged helix DNA-binding domain"/>
    <property type="match status" value="1"/>
</dbReference>
<dbReference type="Pfam" id="PF08281">
    <property type="entry name" value="Sigma70_r4_2"/>
    <property type="match status" value="1"/>
</dbReference>
<evidence type="ECO:0000259" key="6">
    <source>
        <dbReference type="Pfam" id="PF08281"/>
    </source>
</evidence>
<dbReference type="SUPFAM" id="SSF88946">
    <property type="entry name" value="Sigma2 domain of RNA polymerase sigma factors"/>
    <property type="match status" value="1"/>
</dbReference>
<dbReference type="GO" id="GO:0003677">
    <property type="term" value="F:DNA binding"/>
    <property type="evidence" value="ECO:0007669"/>
    <property type="project" value="InterPro"/>
</dbReference>
<dbReference type="RefSeq" id="WP_145255426.1">
    <property type="nucleotide sequence ID" value="NZ_CP036279.1"/>
</dbReference>
<organism evidence="7 8">
    <name type="scientific">Kolteria novifilia</name>
    <dbReference type="NCBI Taxonomy" id="2527975"/>
    <lineage>
        <taxon>Bacteria</taxon>
        <taxon>Pseudomonadati</taxon>
        <taxon>Planctomycetota</taxon>
        <taxon>Planctomycetia</taxon>
        <taxon>Kolteriales</taxon>
        <taxon>Kolteriaceae</taxon>
        <taxon>Kolteria</taxon>
    </lineage>
</organism>
<accession>A0A518AZF9</accession>
<dbReference type="InterPro" id="IPR014284">
    <property type="entry name" value="RNA_pol_sigma-70_dom"/>
</dbReference>
<feature type="domain" description="RNA polymerase sigma factor 70 region 4 type 2" evidence="6">
    <location>
        <begin position="123"/>
        <end position="169"/>
    </location>
</feature>
<evidence type="ECO:0000259" key="5">
    <source>
        <dbReference type="Pfam" id="PF04542"/>
    </source>
</evidence>
<dbReference type="SUPFAM" id="SSF88659">
    <property type="entry name" value="Sigma3 and sigma4 domains of RNA polymerase sigma factors"/>
    <property type="match status" value="1"/>
</dbReference>
<dbReference type="NCBIfam" id="TIGR02937">
    <property type="entry name" value="sigma70-ECF"/>
    <property type="match status" value="1"/>
</dbReference>
<dbReference type="PANTHER" id="PTHR43133">
    <property type="entry name" value="RNA POLYMERASE ECF-TYPE SIGMA FACTO"/>
    <property type="match status" value="1"/>
</dbReference>
<keyword evidence="2" id="KW-0805">Transcription regulation</keyword>
<dbReference type="OrthoDB" id="6383365at2"/>
<keyword evidence="8" id="KW-1185">Reference proteome</keyword>
<keyword evidence="4" id="KW-0804">Transcription</keyword>
<dbReference type="PANTHER" id="PTHR43133:SF51">
    <property type="entry name" value="RNA POLYMERASE SIGMA FACTOR"/>
    <property type="match status" value="1"/>
</dbReference>
<reference evidence="7 8" key="1">
    <citation type="submission" date="2019-02" db="EMBL/GenBank/DDBJ databases">
        <title>Deep-cultivation of Planctomycetes and their phenomic and genomic characterization uncovers novel biology.</title>
        <authorList>
            <person name="Wiegand S."/>
            <person name="Jogler M."/>
            <person name="Boedeker C."/>
            <person name="Pinto D."/>
            <person name="Vollmers J."/>
            <person name="Rivas-Marin E."/>
            <person name="Kohn T."/>
            <person name="Peeters S.H."/>
            <person name="Heuer A."/>
            <person name="Rast P."/>
            <person name="Oberbeckmann S."/>
            <person name="Bunk B."/>
            <person name="Jeske O."/>
            <person name="Meyerdierks A."/>
            <person name="Storesund J.E."/>
            <person name="Kallscheuer N."/>
            <person name="Luecker S."/>
            <person name="Lage O.M."/>
            <person name="Pohl T."/>
            <person name="Merkel B.J."/>
            <person name="Hornburger P."/>
            <person name="Mueller R.-W."/>
            <person name="Bruemmer F."/>
            <person name="Labrenz M."/>
            <person name="Spormann A.M."/>
            <person name="Op den Camp H."/>
            <person name="Overmann J."/>
            <person name="Amann R."/>
            <person name="Jetten M.S.M."/>
            <person name="Mascher T."/>
            <person name="Medema M.H."/>
            <person name="Devos D.P."/>
            <person name="Kaster A.-K."/>
            <person name="Ovreas L."/>
            <person name="Rohde M."/>
            <person name="Galperin M.Y."/>
            <person name="Jogler C."/>
        </authorList>
    </citation>
    <scope>NUCLEOTIDE SEQUENCE [LARGE SCALE GENOMIC DNA]</scope>
    <source>
        <strain evidence="7 8">Pan216</strain>
    </source>
</reference>